<comment type="caution">
    <text evidence="4">The sequence shown here is derived from an EMBL/GenBank/DDBJ whole genome shotgun (WGS) entry which is preliminary data.</text>
</comment>
<dbReference type="PANTHER" id="PTHR43818:SF11">
    <property type="entry name" value="BCDNA.GH03377"/>
    <property type="match status" value="1"/>
</dbReference>
<keyword evidence="5" id="KW-1185">Reference proteome</keyword>
<evidence type="ECO:0000313" key="5">
    <source>
        <dbReference type="Proteomes" id="UP001500542"/>
    </source>
</evidence>
<evidence type="ECO:0000313" key="4">
    <source>
        <dbReference type="EMBL" id="GAA0957257.1"/>
    </source>
</evidence>
<organism evidence="4 5">
    <name type="scientific">Kribbella koreensis</name>
    <dbReference type="NCBI Taxonomy" id="57909"/>
    <lineage>
        <taxon>Bacteria</taxon>
        <taxon>Bacillati</taxon>
        <taxon>Actinomycetota</taxon>
        <taxon>Actinomycetes</taxon>
        <taxon>Propionibacteriales</taxon>
        <taxon>Kribbellaceae</taxon>
        <taxon>Kribbella</taxon>
    </lineage>
</organism>
<name>A0ABN1RHC0_9ACTN</name>
<dbReference type="Pfam" id="PF01408">
    <property type="entry name" value="GFO_IDH_MocA"/>
    <property type="match status" value="1"/>
</dbReference>
<evidence type="ECO:0000259" key="3">
    <source>
        <dbReference type="Pfam" id="PF22725"/>
    </source>
</evidence>
<evidence type="ECO:0000256" key="1">
    <source>
        <dbReference type="ARBA" id="ARBA00023002"/>
    </source>
</evidence>
<evidence type="ECO:0000259" key="2">
    <source>
        <dbReference type="Pfam" id="PF01408"/>
    </source>
</evidence>
<reference evidence="4 5" key="1">
    <citation type="journal article" date="2019" name="Int. J. Syst. Evol. Microbiol.">
        <title>The Global Catalogue of Microorganisms (GCM) 10K type strain sequencing project: providing services to taxonomists for standard genome sequencing and annotation.</title>
        <authorList>
            <consortium name="The Broad Institute Genomics Platform"/>
            <consortium name="The Broad Institute Genome Sequencing Center for Infectious Disease"/>
            <person name="Wu L."/>
            <person name="Ma J."/>
        </authorList>
    </citation>
    <scope>NUCLEOTIDE SEQUENCE [LARGE SCALE GENOMIC DNA]</scope>
    <source>
        <strain evidence="4 5">JCM 10977</strain>
    </source>
</reference>
<gene>
    <name evidence="4" type="ORF">GCM10009554_67780</name>
</gene>
<accession>A0ABN1RHC0</accession>
<dbReference type="Gene3D" id="3.30.360.10">
    <property type="entry name" value="Dihydrodipicolinate Reductase, domain 2"/>
    <property type="match status" value="1"/>
</dbReference>
<dbReference type="SUPFAM" id="SSF51735">
    <property type="entry name" value="NAD(P)-binding Rossmann-fold domains"/>
    <property type="match status" value="1"/>
</dbReference>
<dbReference type="InterPro" id="IPR055170">
    <property type="entry name" value="GFO_IDH_MocA-like_dom"/>
</dbReference>
<dbReference type="InterPro" id="IPR050463">
    <property type="entry name" value="Gfo/Idh/MocA_oxidrdct_glycsds"/>
</dbReference>
<dbReference type="Proteomes" id="UP001500542">
    <property type="component" value="Unassembled WGS sequence"/>
</dbReference>
<dbReference type="Gene3D" id="3.40.50.720">
    <property type="entry name" value="NAD(P)-binding Rossmann-like Domain"/>
    <property type="match status" value="1"/>
</dbReference>
<dbReference type="PANTHER" id="PTHR43818">
    <property type="entry name" value="BCDNA.GH03377"/>
    <property type="match status" value="1"/>
</dbReference>
<sequence>MDAMRFGLVGTGPWAHLTQGPGLKAAEDVELVGVWGRNEGKTNVLATDLKAAAYTDYAELLADVDALAFAVPPNVQASMALEAAAVGKHLLLDKPVADSLDDARALADEVNDEGIASVVFFTGRFQPETRVFFDQTQKTGGWRGGWSRMLASLDAPGNPFGGSAWRREQRGALWDVGPHALSNLIGLLGPIGELRAVGGQGDLVHLVLTHESGATSTASMTLSAPPGGISFETAVWGETGTAILPAPETTAVEAFALAATELVAAAESGDTHPVDITFGANVVELLASAEAQLAAGR</sequence>
<proteinExistence type="predicted"/>
<dbReference type="EMBL" id="BAAAHK010000018">
    <property type="protein sequence ID" value="GAA0957257.1"/>
    <property type="molecule type" value="Genomic_DNA"/>
</dbReference>
<feature type="domain" description="GFO/IDH/MocA-like oxidoreductase" evidence="3">
    <location>
        <begin position="162"/>
        <end position="242"/>
    </location>
</feature>
<dbReference type="SUPFAM" id="SSF55347">
    <property type="entry name" value="Glyceraldehyde-3-phosphate dehydrogenase-like, C-terminal domain"/>
    <property type="match status" value="1"/>
</dbReference>
<protein>
    <submittedName>
        <fullName evidence="4">Gfo/Idh/MocA family oxidoreductase</fullName>
    </submittedName>
</protein>
<feature type="domain" description="Gfo/Idh/MocA-like oxidoreductase N-terminal" evidence="2">
    <location>
        <begin position="4"/>
        <end position="114"/>
    </location>
</feature>
<dbReference type="InterPro" id="IPR000683">
    <property type="entry name" value="Gfo/Idh/MocA-like_OxRdtase_N"/>
</dbReference>
<keyword evidence="1" id="KW-0560">Oxidoreductase</keyword>
<dbReference type="Pfam" id="PF22725">
    <property type="entry name" value="GFO_IDH_MocA_C3"/>
    <property type="match status" value="1"/>
</dbReference>
<dbReference type="InterPro" id="IPR036291">
    <property type="entry name" value="NAD(P)-bd_dom_sf"/>
</dbReference>